<comment type="caution">
    <text evidence="11">The sequence shown here is derived from an EMBL/GenBank/DDBJ whole genome shotgun (WGS) entry which is preliminary data.</text>
</comment>
<dbReference type="Gene3D" id="2.60.120.10">
    <property type="entry name" value="Jelly Rolls"/>
    <property type="match status" value="1"/>
</dbReference>
<dbReference type="PROSITE" id="PS50042">
    <property type="entry name" value="CNMP_BINDING_3"/>
    <property type="match status" value="1"/>
</dbReference>
<dbReference type="GO" id="GO:0012505">
    <property type="term" value="C:endomembrane system"/>
    <property type="evidence" value="ECO:0007669"/>
    <property type="project" value="UniProtKB-SubCell"/>
</dbReference>
<evidence type="ECO:0000256" key="9">
    <source>
        <dbReference type="ARBA" id="ARBA00023303"/>
    </source>
</evidence>
<keyword evidence="7" id="KW-0472">Membrane</keyword>
<comment type="similarity">
    <text evidence="2">Belongs to the cyclic nucleotide-gated cation channel (TC 1.A.1.5) family.</text>
</comment>
<dbReference type="AlphaFoldDB" id="A0A2R6QT54"/>
<dbReference type="GO" id="GO:0034220">
    <property type="term" value="P:monoatomic ion transmembrane transport"/>
    <property type="evidence" value="ECO:0007669"/>
    <property type="project" value="UniProtKB-KW"/>
</dbReference>
<name>A0A2R6QT54_ACTCC</name>
<dbReference type="PANTHER" id="PTHR45651">
    <property type="entry name" value="CYCLIC NUCLEOTIDE-GATED ION CHANNEL 15-RELATED-RELATED"/>
    <property type="match status" value="1"/>
</dbReference>
<feature type="domain" description="Cyclic nucleotide-binding" evidence="10">
    <location>
        <begin position="59"/>
        <end position="189"/>
    </location>
</feature>
<dbReference type="InterPro" id="IPR000595">
    <property type="entry name" value="cNMP-bd_dom"/>
</dbReference>
<keyword evidence="12" id="KW-1185">Reference proteome</keyword>
<dbReference type="SMART" id="SM00100">
    <property type="entry name" value="cNMP"/>
    <property type="match status" value="1"/>
</dbReference>
<evidence type="ECO:0000259" key="10">
    <source>
        <dbReference type="PROSITE" id="PS50042"/>
    </source>
</evidence>
<evidence type="ECO:0000313" key="12">
    <source>
        <dbReference type="Proteomes" id="UP000241394"/>
    </source>
</evidence>
<protein>
    <submittedName>
        <fullName evidence="11">Cyclic nucleotide-gated ion channel like</fullName>
    </submittedName>
</protein>
<evidence type="ECO:0000256" key="2">
    <source>
        <dbReference type="ARBA" id="ARBA00010486"/>
    </source>
</evidence>
<dbReference type="PANTHER" id="PTHR45651:SF114">
    <property type="entry name" value="CYCLIC NUCLEOTIDE-GATED ION CHANNEL 16-RELATED"/>
    <property type="match status" value="1"/>
</dbReference>
<dbReference type="OMA" id="SWISKHE"/>
<evidence type="ECO:0000256" key="5">
    <source>
        <dbReference type="ARBA" id="ARBA00022989"/>
    </source>
</evidence>
<keyword evidence="5" id="KW-1133">Transmembrane helix</keyword>
<comment type="subcellular location">
    <subcellularLocation>
        <location evidence="1">Endomembrane system</location>
        <topology evidence="1">Multi-pass membrane protein</topology>
    </subcellularLocation>
</comment>
<evidence type="ECO:0000256" key="4">
    <source>
        <dbReference type="ARBA" id="ARBA00022692"/>
    </source>
</evidence>
<evidence type="ECO:0000256" key="3">
    <source>
        <dbReference type="ARBA" id="ARBA00022448"/>
    </source>
</evidence>
<dbReference type="CDD" id="cd00038">
    <property type="entry name" value="CAP_ED"/>
    <property type="match status" value="1"/>
</dbReference>
<dbReference type="OrthoDB" id="421226at2759"/>
<keyword evidence="6" id="KW-0406">Ion transport</keyword>
<evidence type="ECO:0000256" key="8">
    <source>
        <dbReference type="ARBA" id="ARBA00023286"/>
    </source>
</evidence>
<dbReference type="InterPro" id="IPR014710">
    <property type="entry name" value="RmlC-like_jellyroll"/>
</dbReference>
<dbReference type="InParanoid" id="A0A2R6QT54"/>
<keyword evidence="9" id="KW-0407">Ion channel</keyword>
<dbReference type="Gene3D" id="1.10.287.630">
    <property type="entry name" value="Helix hairpin bin"/>
    <property type="match status" value="1"/>
</dbReference>
<evidence type="ECO:0000313" key="11">
    <source>
        <dbReference type="EMBL" id="PSS14257.1"/>
    </source>
</evidence>
<gene>
    <name evidence="11" type="ORF">CEY00_Acc33512</name>
</gene>
<organism evidence="11 12">
    <name type="scientific">Actinidia chinensis var. chinensis</name>
    <name type="common">Chinese soft-hair kiwi</name>
    <dbReference type="NCBI Taxonomy" id="1590841"/>
    <lineage>
        <taxon>Eukaryota</taxon>
        <taxon>Viridiplantae</taxon>
        <taxon>Streptophyta</taxon>
        <taxon>Embryophyta</taxon>
        <taxon>Tracheophyta</taxon>
        <taxon>Spermatophyta</taxon>
        <taxon>Magnoliopsida</taxon>
        <taxon>eudicotyledons</taxon>
        <taxon>Gunneridae</taxon>
        <taxon>Pentapetalae</taxon>
        <taxon>asterids</taxon>
        <taxon>Ericales</taxon>
        <taxon>Actinidiaceae</taxon>
        <taxon>Actinidia</taxon>
    </lineage>
</organism>
<dbReference type="EMBL" id="NKQK01000013">
    <property type="protein sequence ID" value="PSS14257.1"/>
    <property type="molecule type" value="Genomic_DNA"/>
</dbReference>
<dbReference type="FunFam" id="2.60.120.10:FF:000024">
    <property type="entry name" value="Cyclic nucleotide-gated ion channel 1"/>
    <property type="match status" value="1"/>
</dbReference>
<proteinExistence type="inferred from homology"/>
<keyword evidence="3" id="KW-0813">Transport</keyword>
<sequence>MRHRQLPPDLQDRVRRFVQYKWIATRGVDEEEILRSLPLDLRRQIQRHLCLALVRRVPFFSQMDDQLLDAICERLVSSLSTKDTYIVREGDPVNEMLFIIRGQLESSTTNGGRSGFFNSITLKPDDFCGEELLTWALMPSSNLNLPSSTRTVRSLTEVEAFALRAEDLKFVANQFKRLHSKKLQHAFRYYSHQWRTWGACFIQSAWRRLRRRKLADELSRQESLFYMQLPDQEFDYEGNEYEDSGADNHAMDNSGQHFGTTLFASKFAANTRRGAAQKVAVVEPDTSLPMPKLFKPDEPDFSVD</sequence>
<reference evidence="11 12" key="1">
    <citation type="submission" date="2017-07" db="EMBL/GenBank/DDBJ databases">
        <title>An improved, manually edited Actinidia chinensis var. chinensis (kiwifruit) genome highlights the challenges associated with draft genomes and gene prediction in plants.</title>
        <authorList>
            <person name="Pilkington S."/>
            <person name="Crowhurst R."/>
            <person name="Hilario E."/>
            <person name="Nardozza S."/>
            <person name="Fraser L."/>
            <person name="Peng Y."/>
            <person name="Gunaseelan K."/>
            <person name="Simpson R."/>
            <person name="Tahir J."/>
            <person name="Deroles S."/>
            <person name="Templeton K."/>
            <person name="Luo Z."/>
            <person name="Davy M."/>
            <person name="Cheng C."/>
            <person name="Mcneilage M."/>
            <person name="Scaglione D."/>
            <person name="Liu Y."/>
            <person name="Zhang Q."/>
            <person name="Datson P."/>
            <person name="De Silva N."/>
            <person name="Gardiner S."/>
            <person name="Bassett H."/>
            <person name="Chagne D."/>
            <person name="Mccallum J."/>
            <person name="Dzierzon H."/>
            <person name="Deng C."/>
            <person name="Wang Y.-Y."/>
            <person name="Barron N."/>
            <person name="Manako K."/>
            <person name="Bowen J."/>
            <person name="Foster T."/>
            <person name="Erridge Z."/>
            <person name="Tiffin H."/>
            <person name="Waite C."/>
            <person name="Davies K."/>
            <person name="Grierson E."/>
            <person name="Laing W."/>
            <person name="Kirk R."/>
            <person name="Chen X."/>
            <person name="Wood M."/>
            <person name="Montefiori M."/>
            <person name="Brummell D."/>
            <person name="Schwinn K."/>
            <person name="Catanach A."/>
            <person name="Fullerton C."/>
            <person name="Li D."/>
            <person name="Meiyalaghan S."/>
            <person name="Nieuwenhuizen N."/>
            <person name="Read N."/>
            <person name="Prakash R."/>
            <person name="Hunter D."/>
            <person name="Zhang H."/>
            <person name="Mckenzie M."/>
            <person name="Knabel M."/>
            <person name="Harris A."/>
            <person name="Allan A."/>
            <person name="Chen A."/>
            <person name="Janssen B."/>
            <person name="Plunkett B."/>
            <person name="Dwamena C."/>
            <person name="Voogd C."/>
            <person name="Leif D."/>
            <person name="Lafferty D."/>
            <person name="Souleyre E."/>
            <person name="Varkonyi-Gasic E."/>
            <person name="Gambi F."/>
            <person name="Hanley J."/>
            <person name="Yao J.-L."/>
            <person name="Cheung J."/>
            <person name="David K."/>
            <person name="Warren B."/>
            <person name="Marsh K."/>
            <person name="Snowden K."/>
            <person name="Lin-Wang K."/>
            <person name="Brian L."/>
            <person name="Martinez-Sanchez M."/>
            <person name="Wang M."/>
            <person name="Ileperuma N."/>
            <person name="Macnee N."/>
            <person name="Campin R."/>
            <person name="Mcatee P."/>
            <person name="Drummond R."/>
            <person name="Espley R."/>
            <person name="Ireland H."/>
            <person name="Wu R."/>
            <person name="Atkinson R."/>
            <person name="Karunairetnam S."/>
            <person name="Bulley S."/>
            <person name="Chunkath S."/>
            <person name="Hanley Z."/>
            <person name="Storey R."/>
            <person name="Thrimawithana A."/>
            <person name="Thomson S."/>
            <person name="David C."/>
            <person name="Testolin R."/>
        </authorList>
    </citation>
    <scope>NUCLEOTIDE SEQUENCE [LARGE SCALE GENOMIC DNA]</scope>
    <source>
        <strain evidence="12">cv. Red5</strain>
        <tissue evidence="11">Young leaf</tissue>
    </source>
</reference>
<keyword evidence="4" id="KW-0812">Transmembrane</keyword>
<evidence type="ECO:0000256" key="1">
    <source>
        <dbReference type="ARBA" id="ARBA00004127"/>
    </source>
</evidence>
<reference evidence="12" key="2">
    <citation type="journal article" date="2018" name="BMC Genomics">
        <title>A manually annotated Actinidia chinensis var. chinensis (kiwifruit) genome highlights the challenges associated with draft genomes and gene prediction in plants.</title>
        <authorList>
            <person name="Pilkington S.M."/>
            <person name="Crowhurst R."/>
            <person name="Hilario E."/>
            <person name="Nardozza S."/>
            <person name="Fraser L."/>
            <person name="Peng Y."/>
            <person name="Gunaseelan K."/>
            <person name="Simpson R."/>
            <person name="Tahir J."/>
            <person name="Deroles S.C."/>
            <person name="Templeton K."/>
            <person name="Luo Z."/>
            <person name="Davy M."/>
            <person name="Cheng C."/>
            <person name="McNeilage M."/>
            <person name="Scaglione D."/>
            <person name="Liu Y."/>
            <person name="Zhang Q."/>
            <person name="Datson P."/>
            <person name="De Silva N."/>
            <person name="Gardiner S.E."/>
            <person name="Bassett H."/>
            <person name="Chagne D."/>
            <person name="McCallum J."/>
            <person name="Dzierzon H."/>
            <person name="Deng C."/>
            <person name="Wang Y.Y."/>
            <person name="Barron L."/>
            <person name="Manako K."/>
            <person name="Bowen J."/>
            <person name="Foster T.M."/>
            <person name="Erridge Z.A."/>
            <person name="Tiffin H."/>
            <person name="Waite C.N."/>
            <person name="Davies K.M."/>
            <person name="Grierson E.P."/>
            <person name="Laing W.A."/>
            <person name="Kirk R."/>
            <person name="Chen X."/>
            <person name="Wood M."/>
            <person name="Montefiori M."/>
            <person name="Brummell D.A."/>
            <person name="Schwinn K.E."/>
            <person name="Catanach A."/>
            <person name="Fullerton C."/>
            <person name="Li D."/>
            <person name="Meiyalaghan S."/>
            <person name="Nieuwenhuizen N."/>
            <person name="Read N."/>
            <person name="Prakash R."/>
            <person name="Hunter D."/>
            <person name="Zhang H."/>
            <person name="McKenzie M."/>
            <person name="Knabel M."/>
            <person name="Harris A."/>
            <person name="Allan A.C."/>
            <person name="Gleave A."/>
            <person name="Chen A."/>
            <person name="Janssen B.J."/>
            <person name="Plunkett B."/>
            <person name="Ampomah-Dwamena C."/>
            <person name="Voogd C."/>
            <person name="Leif D."/>
            <person name="Lafferty D."/>
            <person name="Souleyre E.J.F."/>
            <person name="Varkonyi-Gasic E."/>
            <person name="Gambi F."/>
            <person name="Hanley J."/>
            <person name="Yao J.L."/>
            <person name="Cheung J."/>
            <person name="David K.M."/>
            <person name="Warren B."/>
            <person name="Marsh K."/>
            <person name="Snowden K.C."/>
            <person name="Lin-Wang K."/>
            <person name="Brian L."/>
            <person name="Martinez-Sanchez M."/>
            <person name="Wang M."/>
            <person name="Ileperuma N."/>
            <person name="Macnee N."/>
            <person name="Campin R."/>
            <person name="McAtee P."/>
            <person name="Drummond R.S.M."/>
            <person name="Espley R.V."/>
            <person name="Ireland H.S."/>
            <person name="Wu R."/>
            <person name="Atkinson R.G."/>
            <person name="Karunairetnam S."/>
            <person name="Bulley S."/>
            <person name="Chunkath S."/>
            <person name="Hanley Z."/>
            <person name="Storey R."/>
            <person name="Thrimawithana A.H."/>
            <person name="Thomson S."/>
            <person name="David C."/>
            <person name="Testolin R."/>
            <person name="Huang H."/>
            <person name="Hellens R.P."/>
            <person name="Schaffer R.J."/>
        </authorList>
    </citation>
    <scope>NUCLEOTIDE SEQUENCE [LARGE SCALE GENOMIC DNA]</scope>
    <source>
        <strain evidence="12">cv. Red5</strain>
    </source>
</reference>
<dbReference type="Pfam" id="PF00027">
    <property type="entry name" value="cNMP_binding"/>
    <property type="match status" value="1"/>
</dbReference>
<keyword evidence="8" id="KW-1071">Ligand-gated ion channel</keyword>
<dbReference type="InterPro" id="IPR018490">
    <property type="entry name" value="cNMP-bd_dom_sf"/>
</dbReference>
<dbReference type="Gramene" id="PSS14257">
    <property type="protein sequence ID" value="PSS14257"/>
    <property type="gene ID" value="CEY00_Acc33512"/>
</dbReference>
<dbReference type="Proteomes" id="UP000241394">
    <property type="component" value="Chromosome LG13"/>
</dbReference>
<accession>A0A2R6QT54</accession>
<evidence type="ECO:0000256" key="7">
    <source>
        <dbReference type="ARBA" id="ARBA00023136"/>
    </source>
</evidence>
<dbReference type="STRING" id="1590841.A0A2R6QT54"/>
<dbReference type="SUPFAM" id="SSF51206">
    <property type="entry name" value="cAMP-binding domain-like"/>
    <property type="match status" value="1"/>
</dbReference>
<evidence type="ECO:0000256" key="6">
    <source>
        <dbReference type="ARBA" id="ARBA00023065"/>
    </source>
</evidence>